<evidence type="ECO:0000256" key="1">
    <source>
        <dbReference type="SAM" id="MobiDB-lite"/>
    </source>
</evidence>
<keyword evidence="3" id="KW-1185">Reference proteome</keyword>
<dbReference type="Proteomes" id="UP001367316">
    <property type="component" value="Unassembled WGS sequence"/>
</dbReference>
<dbReference type="EMBL" id="JBBPBF010000004">
    <property type="protein sequence ID" value="KAK7614406.1"/>
    <property type="molecule type" value="Genomic_DNA"/>
</dbReference>
<protein>
    <submittedName>
        <fullName evidence="2">Uncharacterized protein</fullName>
    </submittedName>
</protein>
<comment type="caution">
    <text evidence="2">The sequence shown here is derived from an EMBL/GenBank/DDBJ whole genome shotgun (WGS) entry which is preliminary data.</text>
</comment>
<sequence length="210" mass="23768">MASKIFRTSCTFLPYHYPEERLSKKILELHLFDSSDMSPNSPPPPKRAAATHRCRPSDKRSTSRLFRPTTVRALGLFFLNASAAIRACVIPITSMAAHHSSRKAPLPAVGMSWAWQNKMQKRTTAGIRCWSPTQLLIGRKVAYLWKSGRGSEFSTCCGRTYRMMWFICNIITSCFDFCEFHQQANVFFLSFYPDPALGSLLPAFGTISQQ</sequence>
<reference evidence="2 3" key="1">
    <citation type="submission" date="2024-04" db="EMBL/GenBank/DDBJ databases">
        <title>Phyllosticta paracitricarpa is synonymous to the EU quarantine fungus P. citricarpa based on phylogenomic analyses.</title>
        <authorList>
            <consortium name="Lawrence Berkeley National Laboratory"/>
            <person name="Van ingen-buijs V.A."/>
            <person name="Van westerhoven A.C."/>
            <person name="Haridas S."/>
            <person name="Skiadas P."/>
            <person name="Martin F."/>
            <person name="Groenewald J.Z."/>
            <person name="Crous P.W."/>
            <person name="Seidl M.F."/>
        </authorList>
    </citation>
    <scope>NUCLEOTIDE SEQUENCE [LARGE SCALE GENOMIC DNA]</scope>
    <source>
        <strain evidence="2 3">CBS 141358</strain>
    </source>
</reference>
<accession>A0ABR1NGU1</accession>
<feature type="region of interest" description="Disordered" evidence="1">
    <location>
        <begin position="34"/>
        <end position="63"/>
    </location>
</feature>
<evidence type="ECO:0000313" key="3">
    <source>
        <dbReference type="Proteomes" id="UP001367316"/>
    </source>
</evidence>
<proteinExistence type="predicted"/>
<organism evidence="2 3">
    <name type="scientific">Phyllosticta paracitricarpa</name>
    <dbReference type="NCBI Taxonomy" id="2016321"/>
    <lineage>
        <taxon>Eukaryota</taxon>
        <taxon>Fungi</taxon>
        <taxon>Dikarya</taxon>
        <taxon>Ascomycota</taxon>
        <taxon>Pezizomycotina</taxon>
        <taxon>Dothideomycetes</taxon>
        <taxon>Dothideomycetes incertae sedis</taxon>
        <taxon>Botryosphaeriales</taxon>
        <taxon>Phyllostictaceae</taxon>
        <taxon>Phyllosticta</taxon>
    </lineage>
</organism>
<evidence type="ECO:0000313" key="2">
    <source>
        <dbReference type="EMBL" id="KAK7614406.1"/>
    </source>
</evidence>
<name>A0ABR1NGU1_9PEZI</name>
<gene>
    <name evidence="2" type="ORF">JOL62DRAFT_302852</name>
</gene>